<protein>
    <recommendedName>
        <fullName evidence="5">Coiled-coil domain-containing protein 62</fullName>
    </recommendedName>
</protein>
<organism evidence="3 4">
    <name type="scientific">Gadus morhua</name>
    <name type="common">Atlantic cod</name>
    <dbReference type="NCBI Taxonomy" id="8049"/>
    <lineage>
        <taxon>Eukaryota</taxon>
        <taxon>Metazoa</taxon>
        <taxon>Chordata</taxon>
        <taxon>Craniata</taxon>
        <taxon>Vertebrata</taxon>
        <taxon>Euteleostomi</taxon>
        <taxon>Actinopterygii</taxon>
        <taxon>Neopterygii</taxon>
        <taxon>Teleostei</taxon>
        <taxon>Neoteleostei</taxon>
        <taxon>Acanthomorphata</taxon>
        <taxon>Zeiogadaria</taxon>
        <taxon>Gadariae</taxon>
        <taxon>Gadiformes</taxon>
        <taxon>Gadoidei</taxon>
        <taxon>Gadidae</taxon>
        <taxon>Gadus</taxon>
    </lineage>
</organism>
<feature type="region of interest" description="Disordered" evidence="2">
    <location>
        <begin position="1"/>
        <end position="20"/>
    </location>
</feature>
<dbReference type="Ensembl" id="ENSGMOT00000033046.1">
    <property type="protein sequence ID" value="ENSGMOP00000065474.1"/>
    <property type="gene ID" value="ENSGMOG00000030757.1"/>
</dbReference>
<sequence>MVRECPHGSSSTTPPRSYDPSFELWQSTPVKMDNVGVFPADISKVSIRSSNEVDGRVRPYPVDNHCRTQLQHNQMSPVSDLESSTIQRQRRELQLMITELKDRDRELNTMAASHHKQLHAWEQDRQRVLSLEKRCARSDEELQKCVGVIRALTRRVRVVEARDKDLETELSTTQQQLQQLGQEHQDMERTSKDLQDKDASLTSTVLALSSQVGSLQVREEQLRATLQLKDKDVREAAAHMGELRLGLQDVEASLEESHSRADRLLRVVEETKRRYRAYRHENAALREDLQQHVTQSSAQREEIIRLQQEHQMLCRDLSLSGEGDSWKDELLALARSKQERTESELHCLRQVCDNQQSDLQLLQLNLETARVTLGERSGQESVGGHDDSLTSSPMTRNCCLANNTKQPATAVELLSHASNDGRHPSVSFCLQRALDDSQNSMAGLVCSVLKHKGSMKNQNDLVSLSLSHNSGLSEASHCPHTSLKSSCYSRTSTDKVTETPHKA</sequence>
<feature type="compositionally biased region" description="Polar residues" evidence="2">
    <location>
        <begin position="482"/>
        <end position="491"/>
    </location>
</feature>
<accession>A0A8C5CUK8</accession>
<evidence type="ECO:0000313" key="3">
    <source>
        <dbReference type="Ensembl" id="ENSGMOP00000065474.1"/>
    </source>
</evidence>
<evidence type="ECO:0000313" key="4">
    <source>
        <dbReference type="Proteomes" id="UP000694546"/>
    </source>
</evidence>
<evidence type="ECO:0000256" key="1">
    <source>
        <dbReference type="SAM" id="Coils"/>
    </source>
</evidence>
<dbReference type="OMA" id="AHHHPNT"/>
<dbReference type="Proteomes" id="UP000694546">
    <property type="component" value="Chromosome 19"/>
</dbReference>
<feature type="region of interest" description="Disordered" evidence="2">
    <location>
        <begin position="473"/>
        <end position="503"/>
    </location>
</feature>
<evidence type="ECO:0000256" key="2">
    <source>
        <dbReference type="SAM" id="MobiDB-lite"/>
    </source>
</evidence>
<name>A0A8C5CUK8_GADMO</name>
<dbReference type="AlphaFoldDB" id="A0A8C5CUK8"/>
<keyword evidence="4" id="KW-1185">Reference proteome</keyword>
<dbReference type="RefSeq" id="XP_030198295.1">
    <property type="nucleotide sequence ID" value="XM_030342435.1"/>
</dbReference>
<dbReference type="OrthoDB" id="6155277at2759"/>
<dbReference type="GeneID" id="115532576"/>
<feature type="coiled-coil region" evidence="1">
    <location>
        <begin position="254"/>
        <end position="295"/>
    </location>
</feature>
<proteinExistence type="predicted"/>
<reference evidence="3" key="1">
    <citation type="submission" date="2025-08" db="UniProtKB">
        <authorList>
            <consortium name="Ensembl"/>
        </authorList>
    </citation>
    <scope>IDENTIFICATION</scope>
</reference>
<dbReference type="GeneTree" id="ENSGT00940000167301"/>
<keyword evidence="1" id="KW-0175">Coiled coil</keyword>
<evidence type="ECO:0008006" key="5">
    <source>
        <dbReference type="Google" id="ProtNLM"/>
    </source>
</evidence>
<gene>
    <name evidence="3" type="primary">ccdc62</name>
</gene>
<reference evidence="3" key="2">
    <citation type="submission" date="2025-09" db="UniProtKB">
        <authorList>
            <consortium name="Ensembl"/>
        </authorList>
    </citation>
    <scope>IDENTIFICATION</scope>
</reference>
<feature type="compositionally biased region" description="Low complexity" evidence="2">
    <location>
        <begin position="170"/>
        <end position="182"/>
    </location>
</feature>
<feature type="compositionally biased region" description="Basic and acidic residues" evidence="2">
    <location>
        <begin position="492"/>
        <end position="503"/>
    </location>
</feature>
<feature type="compositionally biased region" description="Basic and acidic residues" evidence="2">
    <location>
        <begin position="183"/>
        <end position="196"/>
    </location>
</feature>
<feature type="region of interest" description="Disordered" evidence="2">
    <location>
        <begin position="170"/>
        <end position="196"/>
    </location>
</feature>